<dbReference type="Proteomes" id="UP000310636">
    <property type="component" value="Unassembled WGS sequence"/>
</dbReference>
<dbReference type="EMBL" id="SSOB01000022">
    <property type="protein sequence ID" value="THF76922.1"/>
    <property type="molecule type" value="Genomic_DNA"/>
</dbReference>
<dbReference type="RefSeq" id="WP_136371169.1">
    <property type="nucleotide sequence ID" value="NZ_SSOB01000022.1"/>
</dbReference>
<feature type="compositionally biased region" description="Basic and acidic residues" evidence="1">
    <location>
        <begin position="1"/>
        <end position="21"/>
    </location>
</feature>
<evidence type="ECO:0000313" key="3">
    <source>
        <dbReference type="Proteomes" id="UP000310636"/>
    </source>
</evidence>
<comment type="caution">
    <text evidence="2">The sequence shown here is derived from an EMBL/GenBank/DDBJ whole genome shotgun (WGS) entry which is preliminary data.</text>
</comment>
<gene>
    <name evidence="2" type="ORF">E6C55_17830</name>
</gene>
<reference evidence="2 3" key="1">
    <citation type="submission" date="2019-04" db="EMBL/GenBank/DDBJ databases">
        <title>Cohnella sp. nov. isolated from preserved vegetables.</title>
        <authorList>
            <person name="Lin S.-Y."/>
            <person name="Hung M.-H."/>
            <person name="Young C.-C."/>
        </authorList>
    </citation>
    <scope>NUCLEOTIDE SEQUENCE [LARGE SCALE GENOMIC DNA]</scope>
    <source>
        <strain evidence="2 3">CC-MHH1044</strain>
    </source>
</reference>
<protein>
    <submittedName>
        <fullName evidence="2">Uncharacterized protein</fullName>
    </submittedName>
</protein>
<proteinExistence type="predicted"/>
<evidence type="ECO:0000313" key="2">
    <source>
        <dbReference type="EMBL" id="THF76922.1"/>
    </source>
</evidence>
<dbReference type="AlphaFoldDB" id="A0A4S4BPT8"/>
<sequence>MDGRNERDVEAEVARNQEVENKVTGGRGSERKQQSAAGTGTVFGGRGAEAARNEGVESERYGREEGASGGGGTKLPATNSSESIVFLISSCYH</sequence>
<keyword evidence="3" id="KW-1185">Reference proteome</keyword>
<organism evidence="2 3">
    <name type="scientific">Cohnella fermenti</name>
    <dbReference type="NCBI Taxonomy" id="2565925"/>
    <lineage>
        <taxon>Bacteria</taxon>
        <taxon>Bacillati</taxon>
        <taxon>Bacillota</taxon>
        <taxon>Bacilli</taxon>
        <taxon>Bacillales</taxon>
        <taxon>Paenibacillaceae</taxon>
        <taxon>Cohnella</taxon>
    </lineage>
</organism>
<evidence type="ECO:0000256" key="1">
    <source>
        <dbReference type="SAM" id="MobiDB-lite"/>
    </source>
</evidence>
<feature type="region of interest" description="Disordered" evidence="1">
    <location>
        <begin position="1"/>
        <end position="80"/>
    </location>
</feature>
<accession>A0A4S4BPT8</accession>
<feature type="compositionally biased region" description="Basic and acidic residues" evidence="1">
    <location>
        <begin position="49"/>
        <end position="66"/>
    </location>
</feature>
<name>A0A4S4BPT8_9BACL</name>